<accession>F2AKL8</accession>
<proteinExistence type="predicted"/>
<dbReference type="EMBL" id="AFAR01000009">
    <property type="protein sequence ID" value="EGF29790.1"/>
    <property type="molecule type" value="Genomic_DNA"/>
</dbReference>
<evidence type="ECO:0000313" key="1">
    <source>
        <dbReference type="EMBL" id="EGF29790.1"/>
    </source>
</evidence>
<dbReference type="Proteomes" id="UP000006222">
    <property type="component" value="Unassembled WGS sequence"/>
</dbReference>
<sequence>MAAMNTRRLVAWYIAALLGTFIAISPQQCEAQNRISLAQFDNWIFQTAGRDEAQCRKGLEKKIELQFVRIEQSTPLTESQKDSLRLAGQGDIKRFFDRVNQAREKFLRMEQKDNNLHINEAYQLASPLQQELSMGIFGKDSLMAKATRHVMTDDQTTQIQERVLEQSRAMMEIQGKVFIATISRGMAMTAKQQRELQERFQKKIQQLAKLPDEEERGFVSRSLFILWLVEIIGEEDFPHFDAEQMVVVKRLENRANDAKPMLKLRGLLK</sequence>
<name>F2AKL8_RHOBT</name>
<dbReference type="PATRIC" id="fig|991778.3.peg.201"/>
<comment type="caution">
    <text evidence="1">The sequence shown here is derived from an EMBL/GenBank/DDBJ whole genome shotgun (WGS) entry which is preliminary data.</text>
</comment>
<reference evidence="1 2" key="1">
    <citation type="journal article" date="2013" name="Mar. Genomics">
        <title>Expression of sulfatases in Rhodopirellula baltica and the diversity of sulfatases in the genus Rhodopirellula.</title>
        <authorList>
            <person name="Wegner C.E."/>
            <person name="Richter-Heitmann T."/>
            <person name="Klindworth A."/>
            <person name="Klockow C."/>
            <person name="Richter M."/>
            <person name="Achstetter T."/>
            <person name="Glockner F.O."/>
            <person name="Harder J."/>
        </authorList>
    </citation>
    <scope>NUCLEOTIDE SEQUENCE [LARGE SCALE GENOMIC DNA]</scope>
    <source>
        <strain evidence="1 2">WH47</strain>
    </source>
</reference>
<protein>
    <submittedName>
        <fullName evidence="1">Uncharacterized protein</fullName>
    </submittedName>
</protein>
<gene>
    <name evidence="1" type="ORF">RBWH47_03190</name>
</gene>
<dbReference type="AlphaFoldDB" id="F2AKL8"/>
<evidence type="ECO:0000313" key="2">
    <source>
        <dbReference type="Proteomes" id="UP000006222"/>
    </source>
</evidence>
<organism evidence="1 2">
    <name type="scientific">Rhodopirellula baltica WH47</name>
    <dbReference type="NCBI Taxonomy" id="991778"/>
    <lineage>
        <taxon>Bacteria</taxon>
        <taxon>Pseudomonadati</taxon>
        <taxon>Planctomycetota</taxon>
        <taxon>Planctomycetia</taxon>
        <taxon>Pirellulales</taxon>
        <taxon>Pirellulaceae</taxon>
        <taxon>Rhodopirellula</taxon>
    </lineage>
</organism>